<accession>A0A0L0WDM1</accession>
<dbReference type="EC" id="2.4.1.129" evidence="4"/>
<dbReference type="STRING" id="1503.CLPU_3c02950"/>
<feature type="domain" description="Penicillin-binding protein transpeptidase" evidence="2">
    <location>
        <begin position="159"/>
        <end position="460"/>
    </location>
</feature>
<gene>
    <name evidence="4" type="primary">pbpA</name>
    <name evidence="4" type="ORF">CLPU_3c02950</name>
</gene>
<dbReference type="Pfam" id="PF21922">
    <property type="entry name" value="PBP_dimer_2"/>
    <property type="match status" value="1"/>
</dbReference>
<dbReference type="Gene3D" id="3.40.710.10">
    <property type="entry name" value="DD-peptidase/beta-lactamase superfamily"/>
    <property type="match status" value="1"/>
</dbReference>
<dbReference type="InterPro" id="IPR012338">
    <property type="entry name" value="Beta-lactam/transpept-like"/>
</dbReference>
<dbReference type="InterPro" id="IPR054120">
    <property type="entry name" value="PBPA_dimer"/>
</dbReference>
<evidence type="ECO:0000313" key="5">
    <source>
        <dbReference type="Proteomes" id="UP000037267"/>
    </source>
</evidence>
<dbReference type="PANTHER" id="PTHR30627:SF24">
    <property type="entry name" value="PENICILLIN-BINDING PROTEIN 4B"/>
    <property type="match status" value="1"/>
</dbReference>
<keyword evidence="1" id="KW-0812">Transmembrane</keyword>
<dbReference type="InterPro" id="IPR036138">
    <property type="entry name" value="PBP_dimer_sf"/>
</dbReference>
<dbReference type="GO" id="GO:0005886">
    <property type="term" value="C:plasma membrane"/>
    <property type="evidence" value="ECO:0007669"/>
    <property type="project" value="TreeGrafter"/>
</dbReference>
<dbReference type="GO" id="GO:0008658">
    <property type="term" value="F:penicillin binding"/>
    <property type="evidence" value="ECO:0007669"/>
    <property type="project" value="InterPro"/>
</dbReference>
<evidence type="ECO:0000256" key="1">
    <source>
        <dbReference type="SAM" id="Phobius"/>
    </source>
</evidence>
<dbReference type="AlphaFoldDB" id="A0A0L0WDM1"/>
<reference evidence="5" key="1">
    <citation type="submission" date="2015-07" db="EMBL/GenBank/DDBJ databases">
        <title>Draft genome sequence of the purine-degrading Gottschalkia purinilyticum DSM 1384 (formerly Clostridium purinilyticum).</title>
        <authorList>
            <person name="Poehlein A."/>
            <person name="Schiel-Bengelsdorf B."/>
            <person name="Bengelsdorf F.R."/>
            <person name="Daniel R."/>
            <person name="Duerre P."/>
        </authorList>
    </citation>
    <scope>NUCLEOTIDE SEQUENCE [LARGE SCALE GENOMIC DNA]</scope>
    <source>
        <strain evidence="5">DSM 1384</strain>
    </source>
</reference>
<dbReference type="EMBL" id="LGSS01000003">
    <property type="protein sequence ID" value="KNF09515.1"/>
    <property type="molecule type" value="Genomic_DNA"/>
</dbReference>
<dbReference type="Pfam" id="PF00905">
    <property type="entry name" value="Transpeptidase"/>
    <property type="match status" value="1"/>
</dbReference>
<dbReference type="RefSeq" id="WP_050354491.1">
    <property type="nucleotide sequence ID" value="NZ_LGSS01000003.1"/>
</dbReference>
<comment type="caution">
    <text evidence="4">The sequence shown here is derived from an EMBL/GenBank/DDBJ whole genome shotgun (WGS) entry which is preliminary data.</text>
</comment>
<evidence type="ECO:0000259" key="2">
    <source>
        <dbReference type="Pfam" id="PF00905"/>
    </source>
</evidence>
<dbReference type="PANTHER" id="PTHR30627">
    <property type="entry name" value="PEPTIDOGLYCAN D,D-TRANSPEPTIDASE"/>
    <property type="match status" value="1"/>
</dbReference>
<keyword evidence="1" id="KW-1133">Transmembrane helix</keyword>
<dbReference type="GO" id="GO:0016757">
    <property type="term" value="F:glycosyltransferase activity"/>
    <property type="evidence" value="ECO:0007669"/>
    <property type="project" value="UniProtKB-KW"/>
</dbReference>
<feature type="domain" description="Penicillin binding protein A dimerisation" evidence="3">
    <location>
        <begin position="55"/>
        <end position="133"/>
    </location>
</feature>
<keyword evidence="4" id="KW-0808">Transferase</keyword>
<dbReference type="PATRIC" id="fig|1503.3.peg.2164"/>
<dbReference type="SUPFAM" id="SSF56519">
    <property type="entry name" value="Penicillin binding protein dimerisation domain"/>
    <property type="match status" value="1"/>
</dbReference>
<evidence type="ECO:0000313" key="4">
    <source>
        <dbReference type="EMBL" id="KNF09515.1"/>
    </source>
</evidence>
<dbReference type="InterPro" id="IPR001460">
    <property type="entry name" value="PCN-bd_Tpept"/>
</dbReference>
<keyword evidence="5" id="KW-1185">Reference proteome</keyword>
<dbReference type="Proteomes" id="UP000037267">
    <property type="component" value="Unassembled WGS sequence"/>
</dbReference>
<dbReference type="OrthoDB" id="9766847at2"/>
<keyword evidence="4" id="KW-0328">Glycosyltransferase</keyword>
<feature type="transmembrane region" description="Helical" evidence="1">
    <location>
        <begin position="7"/>
        <end position="28"/>
    </location>
</feature>
<dbReference type="GO" id="GO:0071555">
    <property type="term" value="P:cell wall organization"/>
    <property type="evidence" value="ECO:0007669"/>
    <property type="project" value="TreeGrafter"/>
</dbReference>
<name>A0A0L0WDM1_GOTPU</name>
<evidence type="ECO:0000259" key="3">
    <source>
        <dbReference type="Pfam" id="PF21922"/>
    </source>
</evidence>
<sequence>MNTESKRIISILVVLCTLFISLIVYLSYFEIFVASGIKDHYYNRRRWIGEDKILRGKITDRDGKILAYSEKEGETKQSRNYNYGSLYGHIIGYSYKEYGRSGLESKYNKELLNLKDSNPIEELKNILASNKEKYGNDLVLTIKHELQKEAYDSLHGKKGSIVLMNPKTGEVYAMASNPTFNPSTMKQNWESIVESQDSPLLNRATMGLYAPGSIFKVITATGALENTDIKNKYNCEGSINLGGFVLNDYQKKGHGKLTIEQALTKSCNTSFAQIGLQLGQDRLKEVAEKYMLNKEIPFDLQVSKSTFSTKSMDKAELGLTSIGQGKTLVTPLNMAMVASAIANEGQMVKPILVKEVQSKDGEVIKENFTEVLSEVTSNTVAEEIKDMMVNVVKEGTGKSAKIRNVEVAGKTGTAENQTGKSHAWFIGFAPADDPEVAVAVILENEGSTGGKSAAPIARNMIISALNNLR</sequence>
<proteinExistence type="predicted"/>
<protein>
    <submittedName>
        <fullName evidence="4">Penicillin-binding protein A</fullName>
        <ecNumber evidence="4">2.4.1.129</ecNumber>
    </submittedName>
</protein>
<organism evidence="4 5">
    <name type="scientific">Gottschalkia purinilytica</name>
    <name type="common">Clostridium purinilyticum</name>
    <dbReference type="NCBI Taxonomy" id="1503"/>
    <lineage>
        <taxon>Bacteria</taxon>
        <taxon>Bacillati</taxon>
        <taxon>Bacillota</taxon>
        <taxon>Tissierellia</taxon>
        <taxon>Tissierellales</taxon>
        <taxon>Gottschalkiaceae</taxon>
        <taxon>Gottschalkia</taxon>
    </lineage>
</organism>
<dbReference type="Gene3D" id="3.90.1310.10">
    <property type="entry name" value="Penicillin-binding protein 2a (Domain 2)"/>
    <property type="match status" value="1"/>
</dbReference>
<keyword evidence="1" id="KW-0472">Membrane</keyword>
<dbReference type="InterPro" id="IPR050515">
    <property type="entry name" value="Beta-lactam/transpept"/>
</dbReference>
<dbReference type="GO" id="GO:0071972">
    <property type="term" value="F:peptidoglycan L,D-transpeptidase activity"/>
    <property type="evidence" value="ECO:0007669"/>
    <property type="project" value="TreeGrafter"/>
</dbReference>
<dbReference type="SUPFAM" id="SSF56601">
    <property type="entry name" value="beta-lactamase/transpeptidase-like"/>
    <property type="match status" value="1"/>
</dbReference>